<proteinExistence type="predicted"/>
<name>A0A2M4DIN3_ANODA</name>
<reference evidence="1" key="1">
    <citation type="submission" date="2018-01" db="EMBL/GenBank/DDBJ databases">
        <title>An insight into the sialome of Amazonian anophelines.</title>
        <authorList>
            <person name="Ribeiro J.M."/>
            <person name="Scarpassa V."/>
            <person name="Calvo E."/>
        </authorList>
    </citation>
    <scope>NUCLEOTIDE SEQUENCE</scope>
</reference>
<accession>A0A2M4DIN3</accession>
<protein>
    <submittedName>
        <fullName evidence="1">Putative secreted protein</fullName>
    </submittedName>
</protein>
<sequence>MRLSALMSLLSIVRWYLALNALIRSLMRCCFFRSRSRLPSVAGEPNGRLLIFTSARFPPASTFQYWMVVWRRSSSSSSANGTSSPVSRSVHSRQTQFRLERLLGTEALQGQNPLQFTLMPLPWMQLW</sequence>
<dbReference type="EMBL" id="GGFL01012830">
    <property type="protein sequence ID" value="MBW77008.1"/>
    <property type="molecule type" value="Transcribed_RNA"/>
</dbReference>
<dbReference type="AlphaFoldDB" id="A0A2M4DIN3"/>
<organism evidence="1">
    <name type="scientific">Anopheles darlingi</name>
    <name type="common">Mosquito</name>
    <dbReference type="NCBI Taxonomy" id="43151"/>
    <lineage>
        <taxon>Eukaryota</taxon>
        <taxon>Metazoa</taxon>
        <taxon>Ecdysozoa</taxon>
        <taxon>Arthropoda</taxon>
        <taxon>Hexapoda</taxon>
        <taxon>Insecta</taxon>
        <taxon>Pterygota</taxon>
        <taxon>Neoptera</taxon>
        <taxon>Endopterygota</taxon>
        <taxon>Diptera</taxon>
        <taxon>Nematocera</taxon>
        <taxon>Culicoidea</taxon>
        <taxon>Culicidae</taxon>
        <taxon>Anophelinae</taxon>
        <taxon>Anopheles</taxon>
    </lineage>
</organism>
<evidence type="ECO:0000313" key="1">
    <source>
        <dbReference type="EMBL" id="MBW77008.1"/>
    </source>
</evidence>